<evidence type="ECO:0000256" key="2">
    <source>
        <dbReference type="ARBA" id="ARBA00022840"/>
    </source>
</evidence>
<keyword evidence="3" id="KW-0238">DNA-binding</keyword>
<dbReference type="GO" id="GO:0005829">
    <property type="term" value="C:cytosol"/>
    <property type="evidence" value="ECO:0007669"/>
    <property type="project" value="TreeGrafter"/>
</dbReference>
<dbReference type="GO" id="GO:0030983">
    <property type="term" value="F:mismatched DNA binding"/>
    <property type="evidence" value="ECO:0007669"/>
    <property type="project" value="InterPro"/>
</dbReference>
<protein>
    <submittedName>
        <fullName evidence="5">DNA mismatch repair protein MutS</fullName>
    </submittedName>
</protein>
<accession>A0A0P6XBV3</accession>
<dbReference type="InterPro" id="IPR000432">
    <property type="entry name" value="DNA_mismatch_repair_MutS_C"/>
</dbReference>
<dbReference type="InterPro" id="IPR027417">
    <property type="entry name" value="P-loop_NTPase"/>
</dbReference>
<dbReference type="Proteomes" id="UP000050417">
    <property type="component" value="Unassembled WGS sequence"/>
</dbReference>
<gene>
    <name evidence="5" type="ORF">ADN00_08990</name>
</gene>
<dbReference type="EMBL" id="LGCL01000023">
    <property type="protein sequence ID" value="KPL77264.1"/>
    <property type="molecule type" value="Genomic_DNA"/>
</dbReference>
<sequence length="497" mass="56377">MKAFLMFRDQDFGPHCPLPLQAKALVQDLELKTLFDAMAQGDNFVFDIARTSILSGTEDIDTILYRQDILKDCLKYPSVIREIYQLPIEAKTNKQKGWLGIYGHYPTAILSGSHEFIKMLFELLKRLRGIADDNAALFESEGFKRFFAMIQQELDDNYFAIAENHLKELKFREGVMISVDLGQGNEGTNYILRKPLSTKWWKEIFIRENEAYSIYIADRDDAGARALGELKDTGVDLVANALAQSADHIDNFFKMLQIELGFYIGCINLHEQLAQMGCATCLPLPAPTNERRHSFHGLYDICLALTKKQKIVGNEVNADQKDLVMITGANQGGKSTFLRSIGLAQLMMQSGMFTPADDFTANLCTGVFTHYKREEDKTMTSGKLDEELSRMDDIADTISSNSLILFNESFAATNEREGSEISRQITSALLEQDVKVFFVTHQYDLAHSFFDRGLENAIFLRAERKEDGERTYKLIEAKPLPTSFGEDVYHIVFQDDQ</sequence>
<evidence type="ECO:0000256" key="1">
    <source>
        <dbReference type="ARBA" id="ARBA00022741"/>
    </source>
</evidence>
<dbReference type="SMART" id="SM00534">
    <property type="entry name" value="MUTSac"/>
    <property type="match status" value="1"/>
</dbReference>
<dbReference type="GO" id="GO:0005524">
    <property type="term" value="F:ATP binding"/>
    <property type="evidence" value="ECO:0007669"/>
    <property type="project" value="UniProtKB-KW"/>
</dbReference>
<evidence type="ECO:0000313" key="6">
    <source>
        <dbReference type="Proteomes" id="UP000050417"/>
    </source>
</evidence>
<dbReference type="STRING" id="1134406.ADN00_08990"/>
<dbReference type="Gene3D" id="3.40.50.300">
    <property type="entry name" value="P-loop containing nucleotide triphosphate hydrolases"/>
    <property type="match status" value="1"/>
</dbReference>
<dbReference type="RefSeq" id="WP_075062662.1">
    <property type="nucleotide sequence ID" value="NZ_LGCL01000023.1"/>
</dbReference>
<keyword evidence="6" id="KW-1185">Reference proteome</keyword>
<comment type="caution">
    <text evidence="5">The sequence shown here is derived from an EMBL/GenBank/DDBJ whole genome shotgun (WGS) entry which is preliminary data.</text>
</comment>
<keyword evidence="2" id="KW-0067">ATP-binding</keyword>
<dbReference type="PATRIC" id="fig|1134406.4.peg.4032"/>
<dbReference type="GO" id="GO:0140664">
    <property type="term" value="F:ATP-dependent DNA damage sensor activity"/>
    <property type="evidence" value="ECO:0007669"/>
    <property type="project" value="InterPro"/>
</dbReference>
<name>A0A0P6XBV3_9CHLR</name>
<feature type="domain" description="DNA mismatch repair proteins mutS family" evidence="4">
    <location>
        <begin position="321"/>
        <end position="497"/>
    </location>
</feature>
<evidence type="ECO:0000313" key="5">
    <source>
        <dbReference type="EMBL" id="KPL77264.1"/>
    </source>
</evidence>
<dbReference type="GO" id="GO:0006298">
    <property type="term" value="P:mismatch repair"/>
    <property type="evidence" value="ECO:0007669"/>
    <property type="project" value="InterPro"/>
</dbReference>
<keyword evidence="1" id="KW-0547">Nucleotide-binding</keyword>
<proteinExistence type="predicted"/>
<reference evidence="5 6" key="1">
    <citation type="submission" date="2015-07" db="EMBL/GenBank/DDBJ databases">
        <title>Genome sequence of Ornatilinea apprima DSM 23815.</title>
        <authorList>
            <person name="Hemp J."/>
            <person name="Ward L.M."/>
            <person name="Pace L.A."/>
            <person name="Fischer W.W."/>
        </authorList>
    </citation>
    <scope>NUCLEOTIDE SEQUENCE [LARGE SCALE GENOMIC DNA]</scope>
    <source>
        <strain evidence="5 6">P3M-1</strain>
    </source>
</reference>
<dbReference type="SUPFAM" id="SSF52540">
    <property type="entry name" value="P-loop containing nucleoside triphosphate hydrolases"/>
    <property type="match status" value="1"/>
</dbReference>
<dbReference type="Pfam" id="PF00488">
    <property type="entry name" value="MutS_V"/>
    <property type="match status" value="1"/>
</dbReference>
<dbReference type="PANTHER" id="PTHR11361:SF34">
    <property type="entry name" value="DNA MISMATCH REPAIR PROTEIN MSH1, MITOCHONDRIAL"/>
    <property type="match status" value="1"/>
</dbReference>
<dbReference type="AlphaFoldDB" id="A0A0P6XBV3"/>
<dbReference type="OrthoDB" id="9808166at2"/>
<dbReference type="PANTHER" id="PTHR11361">
    <property type="entry name" value="DNA MISMATCH REPAIR PROTEIN MUTS FAMILY MEMBER"/>
    <property type="match status" value="1"/>
</dbReference>
<dbReference type="InterPro" id="IPR045076">
    <property type="entry name" value="MutS"/>
</dbReference>
<evidence type="ECO:0000259" key="4">
    <source>
        <dbReference type="SMART" id="SM00534"/>
    </source>
</evidence>
<organism evidence="5 6">
    <name type="scientific">Ornatilinea apprima</name>
    <dbReference type="NCBI Taxonomy" id="1134406"/>
    <lineage>
        <taxon>Bacteria</taxon>
        <taxon>Bacillati</taxon>
        <taxon>Chloroflexota</taxon>
        <taxon>Anaerolineae</taxon>
        <taxon>Anaerolineales</taxon>
        <taxon>Anaerolineaceae</taxon>
        <taxon>Ornatilinea</taxon>
    </lineage>
</organism>
<evidence type="ECO:0000256" key="3">
    <source>
        <dbReference type="ARBA" id="ARBA00023125"/>
    </source>
</evidence>